<dbReference type="InterPro" id="IPR004133">
    <property type="entry name" value="DAN_dom"/>
</dbReference>
<evidence type="ECO:0000256" key="4">
    <source>
        <dbReference type="ARBA" id="ARBA00023157"/>
    </source>
</evidence>
<dbReference type="InterPro" id="IPR036084">
    <property type="entry name" value="Ser_inhib-like_sf"/>
</dbReference>
<dbReference type="PANTHER" id="PTHR11339:SF402">
    <property type="entry name" value="VWFD DOMAIN-CONTAINING PROTEIN"/>
    <property type="match status" value="1"/>
</dbReference>
<keyword evidence="7" id="KW-1185">Reference proteome</keyword>
<evidence type="ECO:0000256" key="3">
    <source>
        <dbReference type="ARBA" id="ARBA00022729"/>
    </source>
</evidence>
<dbReference type="KEGG" id="pmrn:116958548"/>
<feature type="disulfide bond" evidence="5">
    <location>
        <begin position="317"/>
        <end position="369"/>
    </location>
</feature>
<reference evidence="8" key="1">
    <citation type="submission" date="2025-08" db="UniProtKB">
        <authorList>
            <consortium name="RefSeq"/>
        </authorList>
    </citation>
    <scope>IDENTIFICATION</scope>
    <source>
        <tissue evidence="8">Sperm</tissue>
    </source>
</reference>
<comment type="caution">
    <text evidence="5">Lacks conserved residue(s) required for the propagation of feature annotation.</text>
</comment>
<dbReference type="PROSITE" id="PS01225">
    <property type="entry name" value="CTCK_2"/>
    <property type="match status" value="1"/>
</dbReference>
<dbReference type="SUPFAM" id="SSF57567">
    <property type="entry name" value="Serine protease inhibitors"/>
    <property type="match status" value="1"/>
</dbReference>
<dbReference type="InterPro" id="IPR050780">
    <property type="entry name" value="Mucin_vWF_Thrombospondin_sf"/>
</dbReference>
<dbReference type="Proteomes" id="UP001318040">
    <property type="component" value="Chromosome 79"/>
</dbReference>
<name>A0AAJ7XJY0_PETMA</name>
<proteinExistence type="predicted"/>
<evidence type="ECO:0000313" key="7">
    <source>
        <dbReference type="Proteomes" id="UP001318040"/>
    </source>
</evidence>
<dbReference type="AlphaFoldDB" id="A0AAJ7XJY0"/>
<feature type="disulfide bond" evidence="5">
    <location>
        <begin position="313"/>
        <end position="367"/>
    </location>
</feature>
<dbReference type="RefSeq" id="XP_032837095.1">
    <property type="nucleotide sequence ID" value="XM_032981204.1"/>
</dbReference>
<feature type="domain" description="CTCK" evidence="6">
    <location>
        <begin position="289"/>
        <end position="373"/>
    </location>
</feature>
<evidence type="ECO:0000256" key="5">
    <source>
        <dbReference type="PROSITE-ProRule" id="PRU00039"/>
    </source>
</evidence>
<dbReference type="PROSITE" id="PS01185">
    <property type="entry name" value="CTCK_1"/>
    <property type="match status" value="1"/>
</dbReference>
<keyword evidence="3" id="KW-0732">Signal</keyword>
<dbReference type="Pfam" id="PF03045">
    <property type="entry name" value="DAN"/>
    <property type="match status" value="1"/>
</dbReference>
<dbReference type="GO" id="GO:0005576">
    <property type="term" value="C:extracellular region"/>
    <property type="evidence" value="ECO:0007669"/>
    <property type="project" value="UniProtKB-SubCell"/>
</dbReference>
<protein>
    <submittedName>
        <fullName evidence="8">Mucin-2-like</fullName>
    </submittedName>
</protein>
<dbReference type="Gene3D" id="2.10.90.10">
    <property type="entry name" value="Cystine-knot cytokines"/>
    <property type="match status" value="1"/>
</dbReference>
<dbReference type="InterPro" id="IPR029034">
    <property type="entry name" value="Cystine-knot_cytokine"/>
</dbReference>
<dbReference type="PANTHER" id="PTHR11339">
    <property type="entry name" value="EXTRACELLULAR MATRIX GLYCOPROTEIN RELATED"/>
    <property type="match status" value="1"/>
</dbReference>
<evidence type="ECO:0000313" key="8">
    <source>
        <dbReference type="RefSeq" id="XP_032837095.1"/>
    </source>
</evidence>
<accession>A0AAJ7XJY0</accession>
<keyword evidence="2" id="KW-0964">Secreted</keyword>
<keyword evidence="4 5" id="KW-1015">Disulfide bond</keyword>
<sequence>MVSGDGFGDGVRTFSACASTVDLAPFRAGCAYDHCVANRPPVDCSSAQVAAAECGRAGACVDWRPRAAGRCPFICPGNMIYKPCETKISTVCGMDSFDKNSSWVGEGCFCPDGAKLLEPGSSTCVSKCPECWTESKQPKYVGDSWLEGCEQKECLEGGRVLASAVPCQDEAANSRCPPGVRLMPAPPVPLLPGAIGRAPTCCPPLQCDACVHKGVYHQVGERWNDTASRCVLFSCGLVGGRAAVHEAITSCSPFNFDHCEDSAEVVYDAQGCCPVSCQPRAGPGDSPRCRTFKTLEIVRVGSCNSSELELGHCSGTCQSSTRLDHARRSVVRACSCCRESLVEQRSATLRCDDGTTRSYAYDFVRACSCLALC</sequence>
<evidence type="ECO:0000256" key="2">
    <source>
        <dbReference type="ARBA" id="ARBA00022525"/>
    </source>
</evidence>
<dbReference type="InterPro" id="IPR006207">
    <property type="entry name" value="Cys_knot_C"/>
</dbReference>
<evidence type="ECO:0000259" key="6">
    <source>
        <dbReference type="PROSITE" id="PS01225"/>
    </source>
</evidence>
<gene>
    <name evidence="8" type="primary">LOC116958548</name>
</gene>
<dbReference type="SMART" id="SM00041">
    <property type="entry name" value="CT"/>
    <property type="match status" value="1"/>
</dbReference>
<comment type="subcellular location">
    <subcellularLocation>
        <location evidence="1">Secreted</location>
    </subcellularLocation>
</comment>
<organism evidence="7 8">
    <name type="scientific">Petromyzon marinus</name>
    <name type="common">Sea lamprey</name>
    <dbReference type="NCBI Taxonomy" id="7757"/>
    <lineage>
        <taxon>Eukaryota</taxon>
        <taxon>Metazoa</taxon>
        <taxon>Chordata</taxon>
        <taxon>Craniata</taxon>
        <taxon>Vertebrata</taxon>
        <taxon>Cyclostomata</taxon>
        <taxon>Hyperoartia</taxon>
        <taxon>Petromyzontiformes</taxon>
        <taxon>Petromyzontidae</taxon>
        <taxon>Petromyzon</taxon>
    </lineage>
</organism>
<evidence type="ECO:0000256" key="1">
    <source>
        <dbReference type="ARBA" id="ARBA00004613"/>
    </source>
</evidence>